<dbReference type="PANTHER" id="PTHR32552">
    <property type="entry name" value="FERRICHROME IRON RECEPTOR-RELATED"/>
    <property type="match status" value="1"/>
</dbReference>
<protein>
    <submittedName>
        <fullName evidence="15">TonB-dependent siderophore receptor</fullName>
    </submittedName>
</protein>
<dbReference type="Pfam" id="PF07715">
    <property type="entry name" value="Plug"/>
    <property type="match status" value="1"/>
</dbReference>
<dbReference type="AlphaFoldDB" id="A0A4S4ASD0"/>
<evidence type="ECO:0000256" key="12">
    <source>
        <dbReference type="PROSITE-ProRule" id="PRU01360"/>
    </source>
</evidence>
<keyword evidence="7" id="KW-0408">Iron</keyword>
<evidence type="ECO:0000256" key="5">
    <source>
        <dbReference type="ARBA" id="ARBA00022496"/>
    </source>
</evidence>
<dbReference type="GO" id="GO:0015344">
    <property type="term" value="F:siderophore uptake transmembrane transporter activity"/>
    <property type="evidence" value="ECO:0007669"/>
    <property type="project" value="TreeGrafter"/>
</dbReference>
<keyword evidence="16" id="KW-1185">Reference proteome</keyword>
<dbReference type="SUPFAM" id="SSF56935">
    <property type="entry name" value="Porins"/>
    <property type="match status" value="1"/>
</dbReference>
<dbReference type="Pfam" id="PF00593">
    <property type="entry name" value="TonB_dep_Rec_b-barrel"/>
    <property type="match status" value="1"/>
</dbReference>
<evidence type="ECO:0000256" key="6">
    <source>
        <dbReference type="ARBA" id="ARBA00022692"/>
    </source>
</evidence>
<dbReference type="GO" id="GO:0009279">
    <property type="term" value="C:cell outer membrane"/>
    <property type="evidence" value="ECO:0007669"/>
    <property type="project" value="UniProtKB-SubCell"/>
</dbReference>
<evidence type="ECO:0000313" key="16">
    <source>
        <dbReference type="Proteomes" id="UP000307956"/>
    </source>
</evidence>
<dbReference type="InterPro" id="IPR012910">
    <property type="entry name" value="Plug_dom"/>
</dbReference>
<dbReference type="CDD" id="cd01347">
    <property type="entry name" value="ligand_gated_channel"/>
    <property type="match status" value="1"/>
</dbReference>
<dbReference type="InterPro" id="IPR036942">
    <property type="entry name" value="Beta-barrel_TonB_sf"/>
</dbReference>
<dbReference type="GO" id="GO:0038023">
    <property type="term" value="F:signaling receptor activity"/>
    <property type="evidence" value="ECO:0007669"/>
    <property type="project" value="InterPro"/>
</dbReference>
<keyword evidence="3 12" id="KW-0813">Transport</keyword>
<dbReference type="EMBL" id="SSOD01000004">
    <property type="protein sequence ID" value="THF62618.1"/>
    <property type="molecule type" value="Genomic_DNA"/>
</dbReference>
<dbReference type="OrthoDB" id="174652at2"/>
<keyword evidence="8 13" id="KW-0798">TonB box</keyword>
<comment type="caution">
    <text evidence="15">The sequence shown here is derived from an EMBL/GenBank/DDBJ whole genome shotgun (WGS) entry which is preliminary data.</text>
</comment>
<evidence type="ECO:0000256" key="4">
    <source>
        <dbReference type="ARBA" id="ARBA00022452"/>
    </source>
</evidence>
<dbReference type="PANTHER" id="PTHR32552:SF74">
    <property type="entry name" value="HYDROXAMATE SIDEROPHORE RECEPTOR FHUE"/>
    <property type="match status" value="1"/>
</dbReference>
<gene>
    <name evidence="15" type="ORF">E6O51_06565</name>
</gene>
<proteinExistence type="inferred from homology"/>
<keyword evidence="5" id="KW-0406">Ion transport</keyword>
<comment type="subcellular location">
    <subcellularLocation>
        <location evidence="1 12">Cell outer membrane</location>
        <topology evidence="1 12">Multi-pass membrane protein</topology>
    </subcellularLocation>
</comment>
<accession>A0A4S4ASD0</accession>
<feature type="domain" description="Secretin/TonB short N-terminal" evidence="14">
    <location>
        <begin position="99"/>
        <end position="150"/>
    </location>
</feature>
<dbReference type="GO" id="GO:0015891">
    <property type="term" value="P:siderophore transport"/>
    <property type="evidence" value="ECO:0007669"/>
    <property type="project" value="InterPro"/>
</dbReference>
<name>A0A4S4ASD0_9RHOO</name>
<evidence type="ECO:0000256" key="2">
    <source>
        <dbReference type="ARBA" id="ARBA00009810"/>
    </source>
</evidence>
<dbReference type="PROSITE" id="PS52016">
    <property type="entry name" value="TONB_DEPENDENT_REC_3"/>
    <property type="match status" value="1"/>
</dbReference>
<keyword evidence="11 12" id="KW-0998">Cell outer membrane</keyword>
<evidence type="ECO:0000313" key="15">
    <source>
        <dbReference type="EMBL" id="THF62618.1"/>
    </source>
</evidence>
<dbReference type="Gene3D" id="2.170.130.10">
    <property type="entry name" value="TonB-dependent receptor, plug domain"/>
    <property type="match status" value="1"/>
</dbReference>
<dbReference type="Proteomes" id="UP000307956">
    <property type="component" value="Unassembled WGS sequence"/>
</dbReference>
<reference evidence="15 16" key="1">
    <citation type="submission" date="2019-04" db="EMBL/GenBank/DDBJ databases">
        <title>Azoarcus rhizosphaerae sp. nov. isolated from rhizosphere of Ficus religiosa.</title>
        <authorList>
            <person name="Lin S.-Y."/>
            <person name="Hameed A."/>
            <person name="Hsu Y.-H."/>
            <person name="Young C.-C."/>
        </authorList>
    </citation>
    <scope>NUCLEOTIDE SEQUENCE [LARGE SCALE GENOMIC DNA]</scope>
    <source>
        <strain evidence="15 16">CC-YHH848</strain>
    </source>
</reference>
<evidence type="ECO:0000259" key="14">
    <source>
        <dbReference type="SMART" id="SM00965"/>
    </source>
</evidence>
<evidence type="ECO:0000256" key="13">
    <source>
        <dbReference type="RuleBase" id="RU003357"/>
    </source>
</evidence>
<evidence type="ECO:0000256" key="11">
    <source>
        <dbReference type="ARBA" id="ARBA00023237"/>
    </source>
</evidence>
<keyword evidence="4 12" id="KW-1134">Transmembrane beta strand</keyword>
<comment type="similarity">
    <text evidence="2 12 13">Belongs to the TonB-dependent receptor family.</text>
</comment>
<evidence type="ECO:0000256" key="9">
    <source>
        <dbReference type="ARBA" id="ARBA00023136"/>
    </source>
</evidence>
<dbReference type="InterPro" id="IPR000531">
    <property type="entry name" value="Beta-barrel_TonB"/>
</dbReference>
<dbReference type="InterPro" id="IPR037066">
    <property type="entry name" value="Plug_dom_sf"/>
</dbReference>
<dbReference type="Gene3D" id="2.40.170.20">
    <property type="entry name" value="TonB-dependent receptor, beta-barrel domain"/>
    <property type="match status" value="1"/>
</dbReference>
<dbReference type="NCBIfam" id="TIGR01783">
    <property type="entry name" value="TonB-siderophor"/>
    <property type="match status" value="1"/>
</dbReference>
<dbReference type="RefSeq" id="WP_136384171.1">
    <property type="nucleotide sequence ID" value="NZ_SSOD01000004.1"/>
</dbReference>
<keyword evidence="5" id="KW-0410">Iron transport</keyword>
<organism evidence="15 16">
    <name type="scientific">Pseudothauera rhizosphaerae</name>
    <dbReference type="NCBI Taxonomy" id="2565932"/>
    <lineage>
        <taxon>Bacteria</taxon>
        <taxon>Pseudomonadati</taxon>
        <taxon>Pseudomonadota</taxon>
        <taxon>Betaproteobacteria</taxon>
        <taxon>Rhodocyclales</taxon>
        <taxon>Zoogloeaceae</taxon>
        <taxon>Pseudothauera</taxon>
    </lineage>
</organism>
<keyword evidence="10 15" id="KW-0675">Receptor</keyword>
<evidence type="ECO:0000256" key="1">
    <source>
        <dbReference type="ARBA" id="ARBA00004571"/>
    </source>
</evidence>
<sequence>MSSRSCRRANPGGVACRHIAPATPHPLPAIRPVFNFAPRPLAFAVHVAITGSLFAGAGWMPEAQGQEHAPQTLAQAKTYDIPAGPLAGALNRFAEEAGVLLTASGEATKGRTSPGLKGSYGVSAGFAALLVGTGLEAYRQAGGNYGLRPAPVVDKHGEATLAPVTVTAASERIGVTEGSGSYTTHSSTYGKGQSLRETPQSVTVMTAQRIQDQGLNTLESVMEQTPGVVHQMYDTSRSYFYSRGFEIGNFQIDGNSSLSNGWVTEQIDMALYDSVEVLRGSDALYGVSGNPGGAINLVRKKPTRDFQLKGMLSAGSWNNFRTEADISGPLALDGRVRGRFVTALEDREFFYDHADSDKQVFYGIVEADVTDSTMLTIGAHYDRHDATFWSFGIPRYSNGDDLRLSRSFFGNSSDDNTDRKRRSFFARIDQKFGSDWSLGIEMSRTKTDSYRLDHLFYGAIDPLTGTGFAGRGASYHYPETQRTIDAALKGKFQMFGREHRLTLGANWSDFELSRTGARRNSGRIAADIFDFDPSQYGSNDPYYPFTAVDQDRTEKGFYGSLALKIADPLTLILGGRQSWYDFKQTQYSYSVPSGLLTSVSQTSRKDDSVFTPYIGVVYDINNSWTTYASIADTYQSQSTSLKAPLPGSPLDPITGRNHEIGIKGELFGGRLNTSLALYKIDRKGTAVRDSSYPNTPGDLGSSCCFLDTGHRVSKGIEAELGGEILPGWQLAVGYTYNDNEDKQSKGVFSSITPKHLFKLWTSYQLRGQLAGLKVGGGLTAQSKTYVSGSASTFNAVSGLYDGPTVDYEFTEPGRALVNLFAEYRFNPQWSLALNVNNLFDKRYYQVVGTTDSGNWYGEPRNVMLTLRASY</sequence>
<dbReference type="InterPro" id="IPR039426">
    <property type="entry name" value="TonB-dep_rcpt-like"/>
</dbReference>
<dbReference type="InterPro" id="IPR010105">
    <property type="entry name" value="TonB_sidphr_rcpt"/>
</dbReference>
<evidence type="ECO:0000256" key="8">
    <source>
        <dbReference type="ARBA" id="ARBA00023077"/>
    </source>
</evidence>
<dbReference type="Gene3D" id="3.55.50.30">
    <property type="match status" value="1"/>
</dbReference>
<keyword evidence="6 12" id="KW-0812">Transmembrane</keyword>
<keyword evidence="9 12" id="KW-0472">Membrane</keyword>
<evidence type="ECO:0000256" key="10">
    <source>
        <dbReference type="ARBA" id="ARBA00023170"/>
    </source>
</evidence>
<dbReference type="InterPro" id="IPR011662">
    <property type="entry name" value="Secretin/TonB_short_N"/>
</dbReference>
<dbReference type="SMART" id="SM00965">
    <property type="entry name" value="STN"/>
    <property type="match status" value="1"/>
</dbReference>
<evidence type="ECO:0000256" key="3">
    <source>
        <dbReference type="ARBA" id="ARBA00022448"/>
    </source>
</evidence>
<evidence type="ECO:0000256" key="7">
    <source>
        <dbReference type="ARBA" id="ARBA00023004"/>
    </source>
</evidence>